<protein>
    <recommendedName>
        <fullName evidence="3">SnoaL-like domain-containing protein</fullName>
    </recommendedName>
</protein>
<gene>
    <name evidence="1" type="ORF">UU7_00430</name>
</gene>
<dbReference type="Gene3D" id="3.10.450.50">
    <property type="match status" value="1"/>
</dbReference>
<sequence>MAISLPHVIAVFFQVSNGLETASLADCFMQDATVLDEGEMHQGHEAIQLWQREAQRKYQYSVDPSSVSRQGDCVTVSAAVVGNFPGSPVQLDHVFNLVGDKIQSLEIG</sequence>
<dbReference type="EMBL" id="AJXT01000003">
    <property type="protein sequence ID" value="EIL95359.1"/>
    <property type="molecule type" value="Genomic_DNA"/>
</dbReference>
<reference evidence="1 2" key="1">
    <citation type="journal article" date="2012" name="J. Bacteriol.">
        <title>Genome sequences for six rhodanobacter strains, isolated from soils and the terrestrial subsurface, with variable denitrification capabilities.</title>
        <authorList>
            <person name="Kostka J.E."/>
            <person name="Green S.J."/>
            <person name="Rishishwar L."/>
            <person name="Prakash O."/>
            <person name="Katz L.S."/>
            <person name="Marino-Ramirez L."/>
            <person name="Jordan I.K."/>
            <person name="Munk C."/>
            <person name="Ivanova N."/>
            <person name="Mikhailova N."/>
            <person name="Watson D.B."/>
            <person name="Brown S.D."/>
            <person name="Palumbo A.V."/>
            <person name="Brooks S.C."/>
        </authorList>
    </citation>
    <scope>NUCLEOTIDE SEQUENCE [LARGE SCALE GENOMIC DNA]</scope>
    <source>
        <strain evidence="1 2">B39</strain>
    </source>
</reference>
<evidence type="ECO:0000313" key="1">
    <source>
        <dbReference type="EMBL" id="EIL95359.1"/>
    </source>
</evidence>
<organism evidence="1 2">
    <name type="scientific">Rhodanobacter spathiphylli B39</name>
    <dbReference type="NCBI Taxonomy" id="1163407"/>
    <lineage>
        <taxon>Bacteria</taxon>
        <taxon>Pseudomonadati</taxon>
        <taxon>Pseudomonadota</taxon>
        <taxon>Gammaproteobacteria</taxon>
        <taxon>Lysobacterales</taxon>
        <taxon>Rhodanobacteraceae</taxon>
        <taxon>Rhodanobacter</taxon>
    </lineage>
</organism>
<dbReference type="SUPFAM" id="SSF54427">
    <property type="entry name" value="NTF2-like"/>
    <property type="match status" value="1"/>
</dbReference>
<evidence type="ECO:0000313" key="2">
    <source>
        <dbReference type="Proteomes" id="UP000003226"/>
    </source>
</evidence>
<name>I4W7B8_9GAMM</name>
<dbReference type="eggNOG" id="COG3631">
    <property type="taxonomic scope" value="Bacteria"/>
</dbReference>
<comment type="caution">
    <text evidence="1">The sequence shown here is derived from an EMBL/GenBank/DDBJ whole genome shotgun (WGS) entry which is preliminary data.</text>
</comment>
<keyword evidence="2" id="KW-1185">Reference proteome</keyword>
<dbReference type="Proteomes" id="UP000003226">
    <property type="component" value="Unassembled WGS sequence"/>
</dbReference>
<dbReference type="AlphaFoldDB" id="I4W7B8"/>
<evidence type="ECO:0008006" key="3">
    <source>
        <dbReference type="Google" id="ProtNLM"/>
    </source>
</evidence>
<dbReference type="STRING" id="1163407.UU7_00430"/>
<proteinExistence type="predicted"/>
<dbReference type="OrthoDB" id="8684708at2"/>
<dbReference type="RefSeq" id="WP_007804295.1">
    <property type="nucleotide sequence ID" value="NZ_AJXT01000003.1"/>
</dbReference>
<accession>I4W7B8</accession>
<dbReference type="InterPro" id="IPR032710">
    <property type="entry name" value="NTF2-like_dom_sf"/>
</dbReference>